<dbReference type="InterPro" id="IPR036328">
    <property type="entry name" value="MliC_sf"/>
</dbReference>
<evidence type="ECO:0000256" key="2">
    <source>
        <dbReference type="ARBA" id="ARBA00023136"/>
    </source>
</evidence>
<keyword evidence="4" id="KW-0449">Lipoprotein</keyword>
<feature type="chain" id="PRO_5046168160" description="C-type lysozyme inhibitor domain-containing protein" evidence="5">
    <location>
        <begin position="31"/>
        <end position="117"/>
    </location>
</feature>
<keyword evidence="3" id="KW-0564">Palmitate</keyword>
<evidence type="ECO:0000256" key="3">
    <source>
        <dbReference type="ARBA" id="ARBA00023139"/>
    </source>
</evidence>
<comment type="caution">
    <text evidence="7">The sequence shown here is derived from an EMBL/GenBank/DDBJ whole genome shotgun (WGS) entry which is preliminary data.</text>
</comment>
<reference evidence="7" key="1">
    <citation type="submission" date="2019-12" db="EMBL/GenBank/DDBJ databases">
        <title>Comparative genomics gives insights into the taxonomy of the Azoarcus-Aromatoleum group and reveals separate origins of nif in the plant-associated Azoarcus and non-plant-associated Aromatoleum sub-groups.</title>
        <authorList>
            <person name="Lafos M."/>
            <person name="Maluk M."/>
            <person name="Batista M."/>
            <person name="Junghare M."/>
            <person name="Carmona M."/>
            <person name="Faoro H."/>
            <person name="Cruz L.M."/>
            <person name="Battistoni F."/>
            <person name="De Souza E."/>
            <person name="Pedrosa F."/>
            <person name="Chen W.-M."/>
            <person name="Poole P.S."/>
            <person name="Dixon R.A."/>
            <person name="James E.K."/>
        </authorList>
    </citation>
    <scope>NUCLEOTIDE SEQUENCE</scope>
    <source>
        <strain evidence="7">U120</strain>
    </source>
</reference>
<organism evidence="7 8">
    <name type="scientific">Aromatoleum buckelii</name>
    <dbReference type="NCBI Taxonomy" id="200254"/>
    <lineage>
        <taxon>Bacteria</taxon>
        <taxon>Pseudomonadati</taxon>
        <taxon>Pseudomonadota</taxon>
        <taxon>Betaproteobacteria</taxon>
        <taxon>Rhodocyclales</taxon>
        <taxon>Rhodocyclaceae</taxon>
        <taxon>Aromatoleum</taxon>
    </lineage>
</organism>
<name>A0ABX1N0X8_9RHOO</name>
<accession>A0ABX1N0X8</accession>
<gene>
    <name evidence="7" type="ORF">GO608_02975</name>
</gene>
<sequence>MTNIPRPGAANLKIRIALLVALSGATGMLASTAYTRDASRVVGYACPGGERFTVEYLRDHIRLRTGAGIFALAVQPAGSGEKYSDGHTVFRLQGAEAQLERPGWGTSVDCRAQDQRL</sequence>
<feature type="domain" description="C-type lysozyme inhibitor" evidence="6">
    <location>
        <begin position="44"/>
        <end position="105"/>
    </location>
</feature>
<evidence type="ECO:0000313" key="8">
    <source>
        <dbReference type="Proteomes" id="UP000601990"/>
    </source>
</evidence>
<dbReference type="Pfam" id="PF09864">
    <property type="entry name" value="MliC"/>
    <property type="match status" value="1"/>
</dbReference>
<protein>
    <recommendedName>
        <fullName evidence="6">C-type lysozyme inhibitor domain-containing protein</fullName>
    </recommendedName>
</protein>
<evidence type="ECO:0000256" key="1">
    <source>
        <dbReference type="ARBA" id="ARBA00022729"/>
    </source>
</evidence>
<dbReference type="EMBL" id="WTVH01000003">
    <property type="protein sequence ID" value="NMF92294.1"/>
    <property type="molecule type" value="Genomic_DNA"/>
</dbReference>
<dbReference type="Gene3D" id="2.40.128.200">
    <property type="match status" value="1"/>
</dbReference>
<evidence type="ECO:0000259" key="6">
    <source>
        <dbReference type="Pfam" id="PF09864"/>
    </source>
</evidence>
<keyword evidence="2" id="KW-0472">Membrane</keyword>
<evidence type="ECO:0000256" key="4">
    <source>
        <dbReference type="ARBA" id="ARBA00023288"/>
    </source>
</evidence>
<dbReference type="Proteomes" id="UP000601990">
    <property type="component" value="Unassembled WGS sequence"/>
</dbReference>
<evidence type="ECO:0000313" key="7">
    <source>
        <dbReference type="EMBL" id="NMF92294.1"/>
    </source>
</evidence>
<evidence type="ECO:0000256" key="5">
    <source>
        <dbReference type="SAM" id="SignalP"/>
    </source>
</evidence>
<keyword evidence="8" id="KW-1185">Reference proteome</keyword>
<proteinExistence type="predicted"/>
<dbReference type="InterPro" id="IPR018660">
    <property type="entry name" value="MliC"/>
</dbReference>
<keyword evidence="1 5" id="KW-0732">Signal</keyword>
<dbReference type="SUPFAM" id="SSF141488">
    <property type="entry name" value="YdhA-like"/>
    <property type="match status" value="1"/>
</dbReference>
<feature type="signal peptide" evidence="5">
    <location>
        <begin position="1"/>
        <end position="30"/>
    </location>
</feature>
<dbReference type="RefSeq" id="WP_169197614.1">
    <property type="nucleotide sequence ID" value="NZ_WTVH02000010.1"/>
</dbReference>